<feature type="domain" description="F-BAR" evidence="18">
    <location>
        <begin position="69"/>
        <end position="330"/>
    </location>
</feature>
<keyword evidence="10" id="KW-0446">Lipid-binding</keyword>
<dbReference type="AlphaFoldDB" id="A0AAV6SB04"/>
<dbReference type="GO" id="GO:0008289">
    <property type="term" value="F:lipid binding"/>
    <property type="evidence" value="ECO:0007669"/>
    <property type="project" value="UniProtKB-KW"/>
</dbReference>
<dbReference type="FunFam" id="1.20.1270.60:FF:000002">
    <property type="entry name" value="Formin-binding protein 1-like isoform 1"/>
    <property type="match status" value="1"/>
</dbReference>
<dbReference type="InterPro" id="IPR001060">
    <property type="entry name" value="FCH_dom"/>
</dbReference>
<dbReference type="GO" id="GO:0005856">
    <property type="term" value="C:cytoskeleton"/>
    <property type="evidence" value="ECO:0007669"/>
    <property type="project" value="UniProtKB-SubCell"/>
</dbReference>
<comment type="subcellular location">
    <subcellularLocation>
        <location evidence="1">Cell membrane</location>
    </subcellularLocation>
    <subcellularLocation>
        <location evidence="3">Cytoplasm</location>
        <location evidence="3">Cell cortex</location>
    </subcellularLocation>
    <subcellularLocation>
        <location evidence="2">Cytoplasm</location>
        <location evidence="2">Cytoskeleton</location>
    </subcellularLocation>
</comment>
<sequence>MNIIWLEKGSLISRKQFAESCNTEFKCSFPSSEQIHIHFTPCSVLLKCCFECRTSCESNVYILIFSLLLSFLLHLQDQFDNLDKHTQWGIDFLERYAKFVKERLDIEQNYAKQLRNLVKKYCPKRSKDEEPRFTSCLSFYSILNELNDYAGQREVVAEEMAHKVYGELMRYSLDLKAERKHHLQEGRKAQQHLDHCWKQMDSSKKKFERECREAEKSQVTYDRLDNDINATKSEVEKAKAQFYLRTHTADESKNEYASQLQNFNAEQWKHFNNAIPHIFKNLQDMDERRTVKLGETYRCFAEAERRVIPIVSKCLEGMVVAAKAVNERKDSAIVVESFKSGFEPPGDFPFEDFSQNLSRTGSDGTISNTPKGERDRDRDRDRDGAPAPRSDPKHPMNRTKNKLWLFGKKPKWSVKMAPSLEDFSHLPPEQRRKRLQQRIDELNKELQKEIDQRDALNKMKDVYEKNPQMGDPNSLQPQISETMCNMEKLRSEIHRNETWLSEVEGKQSSRGDRRHSADNHHHTPQGRESPEGSYTDDTSQEHHTPHHRPNPSQSGQPNPDPHEFDDEFDDDDPLPVIGHCKALYSFDGQNEGTLVMAEDEVLYIIEEDKGDGWTRARKQSGEDGYVPTSYVEITMEKNSKGAVTYI</sequence>
<dbReference type="InterPro" id="IPR057871">
    <property type="entry name" value="HR1_CIP4_FNBP1L"/>
</dbReference>
<dbReference type="SMART" id="SM00326">
    <property type="entry name" value="SH3"/>
    <property type="match status" value="1"/>
</dbReference>
<evidence type="ECO:0000256" key="3">
    <source>
        <dbReference type="ARBA" id="ARBA00004544"/>
    </source>
</evidence>
<name>A0AAV6SB04_SOLSE</name>
<keyword evidence="5 13" id="KW-0728">SH3 domain</keyword>
<keyword evidence="12" id="KW-0206">Cytoskeleton</keyword>
<comment type="caution">
    <text evidence="20">The sequence shown here is derived from an EMBL/GenBank/DDBJ whole genome shotgun (WGS) entry which is preliminary data.</text>
</comment>
<evidence type="ECO:0000256" key="14">
    <source>
        <dbReference type="PROSITE-ProRule" id="PRU01077"/>
    </source>
</evidence>
<reference evidence="20 21" key="1">
    <citation type="journal article" date="2021" name="Sci. Rep.">
        <title>Chromosome anchoring in Senegalese sole (Solea senegalensis) reveals sex-associated markers and genome rearrangements in flatfish.</title>
        <authorList>
            <person name="Guerrero-Cozar I."/>
            <person name="Gomez-Garrido J."/>
            <person name="Berbel C."/>
            <person name="Martinez-Blanch J.F."/>
            <person name="Alioto T."/>
            <person name="Claros M.G."/>
            <person name="Gagnaire P.A."/>
            <person name="Manchado M."/>
        </authorList>
    </citation>
    <scope>NUCLEOTIDE SEQUENCE [LARGE SCALE GENOMIC DNA]</scope>
    <source>
        <strain evidence="20">Sse05_10M</strain>
    </source>
</reference>
<dbReference type="GO" id="GO:0007165">
    <property type="term" value="P:signal transduction"/>
    <property type="evidence" value="ECO:0007669"/>
    <property type="project" value="InterPro"/>
</dbReference>
<dbReference type="GO" id="GO:0005938">
    <property type="term" value="C:cell cortex"/>
    <property type="evidence" value="ECO:0007669"/>
    <property type="project" value="UniProtKB-SubCell"/>
</dbReference>
<keyword evidence="9 14" id="KW-0175">Coiled coil</keyword>
<evidence type="ECO:0000256" key="16">
    <source>
        <dbReference type="SAM" id="MobiDB-lite"/>
    </source>
</evidence>
<dbReference type="EMBL" id="JAGKHQ010000006">
    <property type="protein sequence ID" value="KAG7514237.1"/>
    <property type="molecule type" value="Genomic_DNA"/>
</dbReference>
<dbReference type="PROSITE" id="PS51860">
    <property type="entry name" value="REM_1"/>
    <property type="match status" value="1"/>
</dbReference>
<feature type="compositionally biased region" description="Basic and acidic residues" evidence="16">
    <location>
        <begin position="371"/>
        <end position="394"/>
    </location>
</feature>
<dbReference type="InterPro" id="IPR001452">
    <property type="entry name" value="SH3_domain"/>
</dbReference>
<evidence type="ECO:0000256" key="6">
    <source>
        <dbReference type="ARBA" id="ARBA00022475"/>
    </source>
</evidence>
<dbReference type="CDD" id="cd11628">
    <property type="entry name" value="HR1_CIP4_FNBP1L"/>
    <property type="match status" value="1"/>
</dbReference>
<comment type="similarity">
    <text evidence="4">Belongs to the FNBP1 family.</text>
</comment>
<evidence type="ECO:0000259" key="19">
    <source>
        <dbReference type="PROSITE" id="PS51860"/>
    </source>
</evidence>
<dbReference type="GO" id="GO:0005886">
    <property type="term" value="C:plasma membrane"/>
    <property type="evidence" value="ECO:0007669"/>
    <property type="project" value="UniProtKB-SubCell"/>
</dbReference>
<evidence type="ECO:0000259" key="18">
    <source>
        <dbReference type="PROSITE" id="PS51741"/>
    </source>
</evidence>
<dbReference type="PROSITE" id="PS50002">
    <property type="entry name" value="SH3"/>
    <property type="match status" value="1"/>
</dbReference>
<evidence type="ECO:0000313" key="21">
    <source>
        <dbReference type="Proteomes" id="UP000693946"/>
    </source>
</evidence>
<evidence type="ECO:0000256" key="8">
    <source>
        <dbReference type="ARBA" id="ARBA00022583"/>
    </source>
</evidence>
<evidence type="ECO:0000256" key="7">
    <source>
        <dbReference type="ARBA" id="ARBA00022490"/>
    </source>
</evidence>
<evidence type="ECO:0000256" key="15">
    <source>
        <dbReference type="SAM" id="Coils"/>
    </source>
</evidence>
<feature type="compositionally biased region" description="Basic and acidic residues" evidence="16">
    <location>
        <begin position="497"/>
        <end position="521"/>
    </location>
</feature>
<dbReference type="InterPro" id="IPR057870">
    <property type="entry name" value="HR1_TOCA"/>
</dbReference>
<accession>A0AAV6SB04</accession>
<keyword evidence="7" id="KW-0963">Cytoplasm</keyword>
<keyword evidence="6" id="KW-1003">Cell membrane</keyword>
<feature type="compositionally biased region" description="Polar residues" evidence="16">
    <location>
        <begin position="355"/>
        <end position="370"/>
    </location>
</feature>
<dbReference type="Proteomes" id="UP000693946">
    <property type="component" value="Linkage Group LG14"/>
</dbReference>
<evidence type="ECO:0000256" key="2">
    <source>
        <dbReference type="ARBA" id="ARBA00004245"/>
    </source>
</evidence>
<proteinExistence type="inferred from homology"/>
<evidence type="ECO:0000256" key="4">
    <source>
        <dbReference type="ARBA" id="ARBA00009426"/>
    </source>
</evidence>
<feature type="domain" description="REM-1" evidence="19">
    <location>
        <begin position="425"/>
        <end position="502"/>
    </location>
</feature>
<organism evidence="20 21">
    <name type="scientific">Solea senegalensis</name>
    <name type="common">Senegalese sole</name>
    <dbReference type="NCBI Taxonomy" id="28829"/>
    <lineage>
        <taxon>Eukaryota</taxon>
        <taxon>Metazoa</taxon>
        <taxon>Chordata</taxon>
        <taxon>Craniata</taxon>
        <taxon>Vertebrata</taxon>
        <taxon>Euteleostomi</taxon>
        <taxon>Actinopterygii</taxon>
        <taxon>Neopterygii</taxon>
        <taxon>Teleostei</taxon>
        <taxon>Neoteleostei</taxon>
        <taxon>Acanthomorphata</taxon>
        <taxon>Carangaria</taxon>
        <taxon>Pleuronectiformes</taxon>
        <taxon>Pleuronectoidei</taxon>
        <taxon>Soleidae</taxon>
        <taxon>Solea</taxon>
    </lineage>
</organism>
<evidence type="ECO:0000259" key="17">
    <source>
        <dbReference type="PROSITE" id="PS50002"/>
    </source>
</evidence>
<feature type="region of interest" description="Disordered" evidence="16">
    <location>
        <begin position="497"/>
        <end position="573"/>
    </location>
</feature>
<evidence type="ECO:0000313" key="20">
    <source>
        <dbReference type="EMBL" id="KAG7514237.1"/>
    </source>
</evidence>
<dbReference type="PANTHER" id="PTHR15735">
    <property type="entry name" value="FCH AND DOUBLE SH3 DOMAINS PROTEIN"/>
    <property type="match status" value="1"/>
</dbReference>
<feature type="compositionally biased region" description="Acidic residues" evidence="16">
    <location>
        <begin position="563"/>
        <end position="573"/>
    </location>
</feature>
<evidence type="ECO:0000256" key="13">
    <source>
        <dbReference type="PROSITE-ProRule" id="PRU00192"/>
    </source>
</evidence>
<dbReference type="GO" id="GO:0006897">
    <property type="term" value="P:endocytosis"/>
    <property type="evidence" value="ECO:0007669"/>
    <property type="project" value="UniProtKB-KW"/>
</dbReference>
<dbReference type="Pfam" id="PF25610">
    <property type="entry name" value="HR1_TOCA"/>
    <property type="match status" value="1"/>
</dbReference>
<feature type="region of interest" description="Disordered" evidence="16">
    <location>
        <begin position="346"/>
        <end position="400"/>
    </location>
</feature>
<keyword evidence="11" id="KW-0472">Membrane</keyword>
<dbReference type="InterPro" id="IPR011072">
    <property type="entry name" value="HR1_rho-bd"/>
</dbReference>
<keyword evidence="8" id="KW-0254">Endocytosis</keyword>
<protein>
    <submittedName>
        <fullName evidence="20">Formin-binding protein 1-like isoform X1</fullName>
    </submittedName>
</protein>
<dbReference type="Pfam" id="PF14604">
    <property type="entry name" value="SH3_9"/>
    <property type="match status" value="1"/>
</dbReference>
<feature type="domain" description="SH3" evidence="17">
    <location>
        <begin position="575"/>
        <end position="636"/>
    </location>
</feature>
<dbReference type="PROSITE" id="PS51741">
    <property type="entry name" value="F_BAR"/>
    <property type="match status" value="1"/>
</dbReference>
<evidence type="ECO:0000256" key="1">
    <source>
        <dbReference type="ARBA" id="ARBA00004236"/>
    </source>
</evidence>
<dbReference type="InterPro" id="IPR031160">
    <property type="entry name" value="F_BAR_dom"/>
</dbReference>
<dbReference type="SMART" id="SM00055">
    <property type="entry name" value="FCH"/>
    <property type="match status" value="1"/>
</dbReference>
<gene>
    <name evidence="20" type="ORF">JOB18_028258</name>
</gene>
<dbReference type="FunFam" id="2.30.30.40:FF:000017">
    <property type="entry name" value="Formin-binding protein 1-like isoform 1"/>
    <property type="match status" value="1"/>
</dbReference>
<evidence type="ECO:0000256" key="12">
    <source>
        <dbReference type="ARBA" id="ARBA00023212"/>
    </source>
</evidence>
<evidence type="ECO:0000256" key="9">
    <source>
        <dbReference type="ARBA" id="ARBA00023054"/>
    </source>
</evidence>
<dbReference type="Pfam" id="PF00611">
    <property type="entry name" value="FCH"/>
    <property type="match status" value="1"/>
</dbReference>
<evidence type="ECO:0000256" key="11">
    <source>
        <dbReference type="ARBA" id="ARBA00023136"/>
    </source>
</evidence>
<evidence type="ECO:0000256" key="10">
    <source>
        <dbReference type="ARBA" id="ARBA00023121"/>
    </source>
</evidence>
<feature type="coiled-coil region" evidence="15">
    <location>
        <begin position="432"/>
        <end position="466"/>
    </location>
</feature>
<keyword evidence="21" id="KW-1185">Reference proteome</keyword>
<dbReference type="PANTHER" id="PTHR15735:SF14">
    <property type="entry name" value="FORMIN-BINDING PROTEIN 1-LIKE"/>
    <property type="match status" value="1"/>
</dbReference>
<evidence type="ECO:0000256" key="5">
    <source>
        <dbReference type="ARBA" id="ARBA00022443"/>
    </source>
</evidence>